<keyword evidence="2" id="KW-1185">Reference proteome</keyword>
<organism evidence="1 2">
    <name type="scientific">Gigaspora margarita</name>
    <dbReference type="NCBI Taxonomy" id="4874"/>
    <lineage>
        <taxon>Eukaryota</taxon>
        <taxon>Fungi</taxon>
        <taxon>Fungi incertae sedis</taxon>
        <taxon>Mucoromycota</taxon>
        <taxon>Glomeromycotina</taxon>
        <taxon>Glomeromycetes</taxon>
        <taxon>Diversisporales</taxon>
        <taxon>Gigasporaceae</taxon>
        <taxon>Gigaspora</taxon>
    </lineage>
</organism>
<name>A0ABN7WIV4_GIGMA</name>
<proteinExistence type="predicted"/>
<feature type="non-terminal residue" evidence="1">
    <location>
        <position position="45"/>
    </location>
</feature>
<gene>
    <name evidence="1" type="ORF">GMARGA_LOCUS31563</name>
</gene>
<accession>A0ABN7WIV4</accession>
<comment type="caution">
    <text evidence="1">The sequence shown here is derived from an EMBL/GenBank/DDBJ whole genome shotgun (WGS) entry which is preliminary data.</text>
</comment>
<dbReference type="Proteomes" id="UP000789901">
    <property type="component" value="Unassembled WGS sequence"/>
</dbReference>
<evidence type="ECO:0000313" key="1">
    <source>
        <dbReference type="EMBL" id="CAG8833449.1"/>
    </source>
</evidence>
<evidence type="ECO:0000313" key="2">
    <source>
        <dbReference type="Proteomes" id="UP000789901"/>
    </source>
</evidence>
<reference evidence="1 2" key="1">
    <citation type="submission" date="2021-06" db="EMBL/GenBank/DDBJ databases">
        <authorList>
            <person name="Kallberg Y."/>
            <person name="Tangrot J."/>
            <person name="Rosling A."/>
        </authorList>
    </citation>
    <scope>NUCLEOTIDE SEQUENCE [LARGE SCALE GENOMIC DNA]</scope>
    <source>
        <strain evidence="1 2">120-4 pot B 10/14</strain>
    </source>
</reference>
<sequence>MPSNITVLCYITDYRYSVVKYFQIQDSLEEFNLARFEEGDVVIAT</sequence>
<dbReference type="EMBL" id="CAJVQB010047395">
    <property type="protein sequence ID" value="CAG8833449.1"/>
    <property type="molecule type" value="Genomic_DNA"/>
</dbReference>
<protein>
    <submittedName>
        <fullName evidence="1">3639_t:CDS:1</fullName>
    </submittedName>
</protein>